<dbReference type="Proteomes" id="UP000429958">
    <property type="component" value="Unassembled WGS sequence"/>
</dbReference>
<accession>A0A7X2NNB5</accession>
<organism evidence="1 2">
    <name type="scientific">Clostridium porci</name>
    <dbReference type="NCBI Taxonomy" id="2605778"/>
    <lineage>
        <taxon>Bacteria</taxon>
        <taxon>Bacillati</taxon>
        <taxon>Bacillota</taxon>
        <taxon>Clostridia</taxon>
        <taxon>Eubacteriales</taxon>
        <taxon>Clostridiaceae</taxon>
        <taxon>Clostridium</taxon>
    </lineage>
</organism>
<dbReference type="AlphaFoldDB" id="A0A7X2NNB5"/>
<evidence type="ECO:0000313" key="1">
    <source>
        <dbReference type="EMBL" id="MSS38056.1"/>
    </source>
</evidence>
<evidence type="ECO:0000313" key="2">
    <source>
        <dbReference type="Proteomes" id="UP000429958"/>
    </source>
</evidence>
<comment type="caution">
    <text evidence="1">The sequence shown here is derived from an EMBL/GenBank/DDBJ whole genome shotgun (WGS) entry which is preliminary data.</text>
</comment>
<reference evidence="1 2" key="1">
    <citation type="submission" date="2019-08" db="EMBL/GenBank/DDBJ databases">
        <title>In-depth cultivation of the pig gut microbiome towards novel bacterial diversity and tailored functional studies.</title>
        <authorList>
            <person name="Wylensek D."/>
            <person name="Hitch T.C.A."/>
            <person name="Clavel T."/>
        </authorList>
    </citation>
    <scope>NUCLEOTIDE SEQUENCE [LARGE SCALE GENOMIC DNA]</scope>
    <source>
        <strain evidence="1 2">WCA-389-WT-23D1</strain>
    </source>
</reference>
<gene>
    <name evidence="1" type="ORF">FYJ39_16280</name>
</gene>
<dbReference type="RefSeq" id="WP_154473501.1">
    <property type="nucleotide sequence ID" value="NZ_VUMD01000017.1"/>
</dbReference>
<dbReference type="EMBL" id="VUMD01000017">
    <property type="protein sequence ID" value="MSS38056.1"/>
    <property type="molecule type" value="Genomic_DNA"/>
</dbReference>
<proteinExistence type="predicted"/>
<protein>
    <submittedName>
        <fullName evidence="1">Uncharacterized protein</fullName>
    </submittedName>
</protein>
<name>A0A7X2NNB5_9CLOT</name>
<sequence>MHQTMFPLLVLNVLKNHATIENPLTITEITNFINREFAPFAFEKERLINRSTVMRILDAMEFWTEGNLFDFHLVQCGSDGKKMFCLQANEI</sequence>
<keyword evidence="2" id="KW-1185">Reference proteome</keyword>